<sequence>MVAAGSPGSPDKSGDDRNTEAPRGLLTSRYNGLPANAFCTNNSGSRLRGESTVARLPSPTKRTAPSVTMAISSVDFKDPASSWLTFPVLSGVNDTPSVHHSYHDGKWMRSEADNPFLVRGCRDDSTGSSPIFPSDEELDSLAKRAAGVPQFSLRPRATVSSEASRLTRESGCVESLVTEVSQGLVMAADSQLVSSSLVLPDAGAQLAQRHGAGLTPCDSAPALRKPTNARKAQSFRSPVEEDTNEIGSETVQVTSFALASPTARLRGEFSATQLLYDARSVSISGPRASWVSTPINISGVVTDDVTAAPLAGPGLQEVPFGSFSSSMHTFIDHDLEVSRTDSPVFDSGDSLYATRGSNDHVDIKGGWWPSHPKHYLLGSTNSSFVSSASVMPLISRSTSRHWCPPAAATSVTQPAQHPSEYAAAVRAASKYGRSLRQILRMSSDELDDTSQES</sequence>
<protein>
    <submittedName>
        <fullName evidence="2">Uncharacterized protein</fullName>
    </submittedName>
</protein>
<evidence type="ECO:0000256" key="1">
    <source>
        <dbReference type="SAM" id="MobiDB-lite"/>
    </source>
</evidence>
<gene>
    <name evidence="2" type="ORF">JKF63_02558</name>
</gene>
<feature type="region of interest" description="Disordered" evidence="1">
    <location>
        <begin position="212"/>
        <end position="245"/>
    </location>
</feature>
<dbReference type="Proteomes" id="UP000674318">
    <property type="component" value="Chromosome 32"/>
</dbReference>
<dbReference type="KEGG" id="phet:94288660"/>
<name>A0A836H9R0_9TRYP</name>
<proteinExistence type="predicted"/>
<evidence type="ECO:0000313" key="3">
    <source>
        <dbReference type="Proteomes" id="UP000674318"/>
    </source>
</evidence>
<dbReference type="AlphaFoldDB" id="A0A836H9R0"/>
<comment type="caution">
    <text evidence="2">The sequence shown here is derived from an EMBL/GenBank/DDBJ whole genome shotgun (WGS) entry which is preliminary data.</text>
</comment>
<dbReference type="EMBL" id="JAFJZO010000032">
    <property type="protein sequence ID" value="KAG5496257.1"/>
    <property type="molecule type" value="Genomic_DNA"/>
</dbReference>
<feature type="region of interest" description="Disordered" evidence="1">
    <location>
        <begin position="1"/>
        <end position="28"/>
    </location>
</feature>
<organism evidence="2 3">
    <name type="scientific">Porcisia hertigi</name>
    <dbReference type="NCBI Taxonomy" id="2761500"/>
    <lineage>
        <taxon>Eukaryota</taxon>
        <taxon>Discoba</taxon>
        <taxon>Euglenozoa</taxon>
        <taxon>Kinetoplastea</taxon>
        <taxon>Metakinetoplastina</taxon>
        <taxon>Trypanosomatida</taxon>
        <taxon>Trypanosomatidae</taxon>
        <taxon>Leishmaniinae</taxon>
        <taxon>Porcisia</taxon>
    </lineage>
</organism>
<dbReference type="GeneID" id="94288660"/>
<accession>A0A836H9R0</accession>
<reference evidence="2 3" key="1">
    <citation type="submission" date="2021-02" db="EMBL/GenBank/DDBJ databases">
        <title>Porcisia hertigi Genome sequencing and assembly.</title>
        <authorList>
            <person name="Almutairi H."/>
            <person name="Gatherer D."/>
        </authorList>
    </citation>
    <scope>NUCLEOTIDE SEQUENCE [LARGE SCALE GENOMIC DNA]</scope>
    <source>
        <strain evidence="2 3">C119</strain>
    </source>
</reference>
<keyword evidence="3" id="KW-1185">Reference proteome</keyword>
<dbReference type="RefSeq" id="XP_067754740.1">
    <property type="nucleotide sequence ID" value="XM_067898583.1"/>
</dbReference>
<dbReference type="OrthoDB" id="266493at2759"/>
<evidence type="ECO:0000313" key="2">
    <source>
        <dbReference type="EMBL" id="KAG5496257.1"/>
    </source>
</evidence>